<dbReference type="AlphaFoldDB" id="A0A1M6VUB4"/>
<dbReference type="Proteomes" id="UP000183208">
    <property type="component" value="Unassembled WGS sequence"/>
</dbReference>
<accession>A0A1M6VUB4</accession>
<organism evidence="1 2">
    <name type="scientific">Bradyrhizobium lablabi</name>
    <dbReference type="NCBI Taxonomy" id="722472"/>
    <lineage>
        <taxon>Bacteria</taxon>
        <taxon>Pseudomonadati</taxon>
        <taxon>Pseudomonadota</taxon>
        <taxon>Alphaproteobacteria</taxon>
        <taxon>Hyphomicrobiales</taxon>
        <taxon>Nitrobacteraceae</taxon>
        <taxon>Bradyrhizobium</taxon>
    </lineage>
</organism>
<evidence type="ECO:0000313" key="2">
    <source>
        <dbReference type="Proteomes" id="UP000183208"/>
    </source>
</evidence>
<name>A0A1M6VUB4_9BRAD</name>
<protein>
    <submittedName>
        <fullName evidence="1">Uncharacterized protein</fullName>
    </submittedName>
</protein>
<dbReference type="EMBL" id="FNTI01000001">
    <property type="protein sequence ID" value="SEC71223.1"/>
    <property type="molecule type" value="Genomic_DNA"/>
</dbReference>
<reference evidence="1 2" key="1">
    <citation type="submission" date="2016-10" db="EMBL/GenBank/DDBJ databases">
        <authorList>
            <person name="de Groot N.N."/>
        </authorList>
    </citation>
    <scope>NUCLEOTIDE SEQUENCE [LARGE SCALE GENOMIC DNA]</scope>
    <source>
        <strain evidence="1 2">GAS522</strain>
    </source>
</reference>
<evidence type="ECO:0000313" key="1">
    <source>
        <dbReference type="EMBL" id="SEC71223.1"/>
    </source>
</evidence>
<proteinExistence type="predicted"/>
<gene>
    <name evidence="1" type="ORF">SAMN05444171_2086</name>
</gene>
<sequence>MSLQFTILMVLYGQPEGRASLQDLKRYVAILMTSGPDWAERMKGLAARAPRLDIFGQSFVTRDRDGWAITEAGKAFLAAIERPIRDQAPAPD</sequence>